<sequence length="655" mass="71586">MCTYDYTPYAGCEDGPQHYFIQWVKCSIAVEKGSYCSLDASTKAEQLRKLSVNVLSCPLHGPIAVQQYVLDAANASTPDDEAERLRARSTTRRGATSRGRTPRRNPSDREDEQPVRQEVRRRRSRREVAHESSDSESPSAYTTRPRTADRVKRSVDRDMERPRTMAHNSHRRSTSADIPLPPLPTLSMRHGRSEVSLPLKTGLGIQAEDSQIATTVSRQTRPKTSLEIPRAPGVIGLPSSPDMHRRGSVHRSRSEGVLNPGNEGQSDLGLVPRSALSPSNDSSPDQNPELPFSSPGRRGRRAGARSIRDRSVDTTMRRIDEDVAPEQNHVNMRSTRGTPSPETQSSTATTSPEPQYPGASAPHPLMTTTSHIPHHRRSGSRPHLNTLQIPKNRDQYHQRDAYSAPTATPPDTDINPNRPPQKSRAKSLRHVDISPEAMMAAPSYRNEETASIHSTRSRRFEDQVAEGRKWVAAREHHMPVAAAGAAPTPPPSRVHMSEPELALAPAAMGAGRESVDSGYRSGHQPQRSWETVKSSSAADSVAAKSGGRNTLQKSPPPPTHHHHHHHHHQAESSPQGGRQRPTPPPPLNLGGGGGLPLCSLPVSLISPGFQSDADDVSPLGGKGGKLTLRQRMGLRKKISGLLWDRGGQREVGVEG</sequence>
<feature type="compositionally biased region" description="Low complexity" evidence="1">
    <location>
        <begin position="277"/>
        <end position="296"/>
    </location>
</feature>
<evidence type="ECO:0000256" key="1">
    <source>
        <dbReference type="SAM" id="MobiDB-lite"/>
    </source>
</evidence>
<accession>A0AAN6VC38</accession>
<comment type="caution">
    <text evidence="2">The sequence shown here is derived from an EMBL/GenBank/DDBJ whole genome shotgun (WGS) entry which is preliminary data.</text>
</comment>
<organism evidence="2 3">
    <name type="scientific">Chaetomidium leptoderma</name>
    <dbReference type="NCBI Taxonomy" id="669021"/>
    <lineage>
        <taxon>Eukaryota</taxon>
        <taxon>Fungi</taxon>
        <taxon>Dikarya</taxon>
        <taxon>Ascomycota</taxon>
        <taxon>Pezizomycotina</taxon>
        <taxon>Sordariomycetes</taxon>
        <taxon>Sordariomycetidae</taxon>
        <taxon>Sordariales</taxon>
        <taxon>Chaetomiaceae</taxon>
        <taxon>Chaetomidium</taxon>
    </lineage>
</organism>
<feature type="region of interest" description="Disordered" evidence="1">
    <location>
        <begin position="210"/>
        <end position="390"/>
    </location>
</feature>
<feature type="compositionally biased region" description="Basic and acidic residues" evidence="1">
    <location>
        <begin position="306"/>
        <end position="321"/>
    </location>
</feature>
<feature type="compositionally biased region" description="Basic and acidic residues" evidence="1">
    <location>
        <begin position="105"/>
        <end position="118"/>
    </location>
</feature>
<feature type="region of interest" description="Disordered" evidence="1">
    <location>
        <begin position="75"/>
        <end position="189"/>
    </location>
</feature>
<feature type="compositionally biased region" description="Polar residues" evidence="1">
    <location>
        <begin position="135"/>
        <end position="145"/>
    </location>
</feature>
<feature type="compositionally biased region" description="Low complexity" evidence="1">
    <location>
        <begin position="532"/>
        <end position="545"/>
    </location>
</feature>
<feature type="compositionally biased region" description="Basic and acidic residues" evidence="1">
    <location>
        <begin position="146"/>
        <end position="163"/>
    </location>
</feature>
<name>A0AAN6VC38_9PEZI</name>
<feature type="compositionally biased region" description="Polar residues" evidence="1">
    <location>
        <begin position="328"/>
        <end position="353"/>
    </location>
</feature>
<dbReference type="Proteomes" id="UP001302745">
    <property type="component" value="Unassembled WGS sequence"/>
</dbReference>
<protein>
    <submittedName>
        <fullName evidence="2">Uncharacterized protein</fullName>
    </submittedName>
</protein>
<feature type="compositionally biased region" description="Polar residues" evidence="1">
    <location>
        <begin position="210"/>
        <end position="223"/>
    </location>
</feature>
<evidence type="ECO:0000313" key="3">
    <source>
        <dbReference type="Proteomes" id="UP001302745"/>
    </source>
</evidence>
<dbReference type="AlphaFoldDB" id="A0AAN6VC38"/>
<reference evidence="2" key="2">
    <citation type="submission" date="2023-05" db="EMBL/GenBank/DDBJ databases">
        <authorList>
            <consortium name="Lawrence Berkeley National Laboratory"/>
            <person name="Steindorff A."/>
            <person name="Hensen N."/>
            <person name="Bonometti L."/>
            <person name="Westerberg I."/>
            <person name="Brannstrom I.O."/>
            <person name="Guillou S."/>
            <person name="Cros-Aarteil S."/>
            <person name="Calhoun S."/>
            <person name="Haridas S."/>
            <person name="Kuo A."/>
            <person name="Mondo S."/>
            <person name="Pangilinan J."/>
            <person name="Riley R."/>
            <person name="Labutti K."/>
            <person name="Andreopoulos B."/>
            <person name="Lipzen A."/>
            <person name="Chen C."/>
            <person name="Yanf M."/>
            <person name="Daum C."/>
            <person name="Ng V."/>
            <person name="Clum A."/>
            <person name="Ohm R."/>
            <person name="Martin F."/>
            <person name="Silar P."/>
            <person name="Natvig D."/>
            <person name="Lalanne C."/>
            <person name="Gautier V."/>
            <person name="Ament-Velasquez S.L."/>
            <person name="Kruys A."/>
            <person name="Hutchinson M.I."/>
            <person name="Powell A.J."/>
            <person name="Barry K."/>
            <person name="Miller A.N."/>
            <person name="Grigoriev I.V."/>
            <person name="Debuchy R."/>
            <person name="Gladieux P."/>
            <person name="Thoren M.H."/>
            <person name="Johannesson H."/>
        </authorList>
    </citation>
    <scope>NUCLEOTIDE SEQUENCE</scope>
    <source>
        <strain evidence="2">CBS 538.74</strain>
    </source>
</reference>
<gene>
    <name evidence="2" type="ORF">C8A00DRAFT_19545</name>
</gene>
<proteinExistence type="predicted"/>
<feature type="compositionally biased region" description="Basic residues" evidence="1">
    <location>
        <begin position="559"/>
        <end position="568"/>
    </location>
</feature>
<feature type="region of interest" description="Disordered" evidence="1">
    <location>
        <begin position="506"/>
        <end position="594"/>
    </location>
</feature>
<evidence type="ECO:0000313" key="2">
    <source>
        <dbReference type="EMBL" id="KAK4148664.1"/>
    </source>
</evidence>
<keyword evidence="3" id="KW-1185">Reference proteome</keyword>
<reference evidence="2" key="1">
    <citation type="journal article" date="2023" name="Mol. Phylogenet. Evol.">
        <title>Genome-scale phylogeny and comparative genomics of the fungal order Sordariales.</title>
        <authorList>
            <person name="Hensen N."/>
            <person name="Bonometti L."/>
            <person name="Westerberg I."/>
            <person name="Brannstrom I.O."/>
            <person name="Guillou S."/>
            <person name="Cros-Aarteil S."/>
            <person name="Calhoun S."/>
            <person name="Haridas S."/>
            <person name="Kuo A."/>
            <person name="Mondo S."/>
            <person name="Pangilinan J."/>
            <person name="Riley R."/>
            <person name="LaButti K."/>
            <person name="Andreopoulos B."/>
            <person name="Lipzen A."/>
            <person name="Chen C."/>
            <person name="Yan M."/>
            <person name="Daum C."/>
            <person name="Ng V."/>
            <person name="Clum A."/>
            <person name="Steindorff A."/>
            <person name="Ohm R.A."/>
            <person name="Martin F."/>
            <person name="Silar P."/>
            <person name="Natvig D.O."/>
            <person name="Lalanne C."/>
            <person name="Gautier V."/>
            <person name="Ament-Velasquez S.L."/>
            <person name="Kruys A."/>
            <person name="Hutchinson M.I."/>
            <person name="Powell A.J."/>
            <person name="Barry K."/>
            <person name="Miller A.N."/>
            <person name="Grigoriev I.V."/>
            <person name="Debuchy R."/>
            <person name="Gladieux P."/>
            <person name="Hiltunen Thoren M."/>
            <person name="Johannesson H."/>
        </authorList>
    </citation>
    <scope>NUCLEOTIDE SEQUENCE</scope>
    <source>
        <strain evidence="2">CBS 538.74</strain>
    </source>
</reference>
<feature type="region of interest" description="Disordered" evidence="1">
    <location>
        <begin position="402"/>
        <end position="429"/>
    </location>
</feature>
<dbReference type="EMBL" id="MU857290">
    <property type="protein sequence ID" value="KAK4148664.1"/>
    <property type="molecule type" value="Genomic_DNA"/>
</dbReference>